<sequence>MPYATPSNSPTATLSPSSPAPARPGHRRSRSSFSDERGPGAFAPLGALPRRKPTAKKAVFHFNVDDDSPPEHEPPPPQPTQLQGSLTPSPLASLKLAREAGRFSPSQLPPSYIDLSPLSYPSASVPFPTQSPIPSPSLQPPQNNLFGPSGSYSSSGSSSSLPRTPSTPIILSNGRPLKSSLKSSSSTPSVAGDFQHRTKHLRAQSAPSTPNVNKNVHFAGEEDGEPLTSVRVYKRTGKPASLNKPPGEETETETEAENGPSSGLSSYPFPSFGGSSAPSSSQHILHEIDPSPSVTSPVPQPHPIASSNVFLENITLPRTRPPTLRGTVLVRNVAFEKLVAVRFTLDEWTTTSEVLCKHVVSLPGLPPPFPKEKQHAQDLATRIIHGVVDEGSETSWDRFSFTIRLEDYEHRLTDRTLELVARYSVPWSEPWWDNNQGSNYRIRFRRAAASPLATPTQNTLPTPIDMPNVVSIAGSLGIGKAKNNGASSPSGRMWGADGMGLSQQRTFSAPSSLKYTPTSSLAGIPMVSTPPSPKVAPALVTPATAEAAPPLVRSHSSPYPPSTPLPSSIEGVTPSPTSPVVAEKTGNYIRRRLSLSNYVAPGSGSVSASPTTPTTPAKVEVEKPNETKKVTDNSLVTPPSTPPSQTTDLPSPTRSEKPTRIDIPSPASTATTASIPHGWPSSTSMQPDTPFSPTSTTAPEFASFGTISKSVAGLISPPRSREASEDGGSGEAGRGSPEGASTPAVQTQQNPSVKMMLPSLDLKLTSANEQEDDEDDDEEQEEEELIYPGSSSMGGMSDSTYAAFIQQWCFAQSAPPTPGVHARVGMVGGE</sequence>
<dbReference type="AlphaFoldDB" id="A0AAW0GY06"/>
<dbReference type="Pfam" id="PF03370">
    <property type="entry name" value="CBM_21"/>
    <property type="match status" value="1"/>
</dbReference>
<feature type="compositionally biased region" description="Low complexity" evidence="1">
    <location>
        <begin position="149"/>
        <end position="160"/>
    </location>
</feature>
<dbReference type="GO" id="GO:0000164">
    <property type="term" value="C:protein phosphatase type 1 complex"/>
    <property type="evidence" value="ECO:0007669"/>
    <property type="project" value="TreeGrafter"/>
</dbReference>
<dbReference type="Gene3D" id="2.60.40.2440">
    <property type="entry name" value="Carbohydrate binding type-21 domain"/>
    <property type="match status" value="1"/>
</dbReference>
<evidence type="ECO:0000259" key="2">
    <source>
        <dbReference type="PROSITE" id="PS51159"/>
    </source>
</evidence>
<feature type="compositionally biased region" description="Polar residues" evidence="1">
    <location>
        <begin position="743"/>
        <end position="752"/>
    </location>
</feature>
<feature type="compositionally biased region" description="Acidic residues" evidence="1">
    <location>
        <begin position="769"/>
        <end position="785"/>
    </location>
</feature>
<protein>
    <recommendedName>
        <fullName evidence="2">CBM21 domain-containing protein</fullName>
    </recommendedName>
</protein>
<evidence type="ECO:0000256" key="1">
    <source>
        <dbReference type="SAM" id="MobiDB-lite"/>
    </source>
</evidence>
<feature type="compositionally biased region" description="Polar residues" evidence="1">
    <location>
        <begin position="666"/>
        <end position="698"/>
    </location>
</feature>
<accession>A0AAW0GY06</accession>
<dbReference type="EMBL" id="JASBNA010000002">
    <property type="protein sequence ID" value="KAK7695262.1"/>
    <property type="molecule type" value="Genomic_DNA"/>
</dbReference>
<feature type="domain" description="CBM21" evidence="2">
    <location>
        <begin position="303"/>
        <end position="443"/>
    </location>
</feature>
<feature type="compositionally biased region" description="Basic residues" evidence="1">
    <location>
        <begin position="49"/>
        <end position="59"/>
    </location>
</feature>
<dbReference type="InterPro" id="IPR050782">
    <property type="entry name" value="PP1_regulatory_subunit_3"/>
</dbReference>
<keyword evidence="4" id="KW-1185">Reference proteome</keyword>
<feature type="compositionally biased region" description="Low complexity" evidence="1">
    <location>
        <begin position="1"/>
        <end position="17"/>
    </location>
</feature>
<feature type="compositionally biased region" description="Low complexity" evidence="1">
    <location>
        <begin position="257"/>
        <end position="281"/>
    </location>
</feature>
<dbReference type="PROSITE" id="PS51159">
    <property type="entry name" value="CBM21"/>
    <property type="match status" value="1"/>
</dbReference>
<dbReference type="PANTHER" id="PTHR12307">
    <property type="entry name" value="PROTEIN PHOSPHATASE 1 REGULATORY SUBUNIT"/>
    <property type="match status" value="1"/>
</dbReference>
<dbReference type="InterPro" id="IPR038175">
    <property type="entry name" value="CBM21_dom_sf"/>
</dbReference>
<feature type="region of interest" description="Disordered" evidence="1">
    <location>
        <begin position="712"/>
        <end position="794"/>
    </location>
</feature>
<gene>
    <name evidence="3" type="ORF">QCA50_002452</name>
</gene>
<comment type="caution">
    <text evidence="3">The sequence shown here is derived from an EMBL/GenBank/DDBJ whole genome shotgun (WGS) entry which is preliminary data.</text>
</comment>
<name>A0AAW0GY06_9APHY</name>
<feature type="compositionally biased region" description="Polar residues" evidence="1">
    <location>
        <begin position="161"/>
        <end position="170"/>
    </location>
</feature>
<feature type="region of interest" description="Disordered" evidence="1">
    <location>
        <begin position="601"/>
        <end position="700"/>
    </location>
</feature>
<dbReference type="GO" id="GO:2001069">
    <property type="term" value="F:glycogen binding"/>
    <property type="evidence" value="ECO:0007669"/>
    <property type="project" value="TreeGrafter"/>
</dbReference>
<feature type="compositionally biased region" description="Low complexity" evidence="1">
    <location>
        <begin position="176"/>
        <end position="189"/>
    </location>
</feature>
<feature type="region of interest" description="Disordered" evidence="1">
    <location>
        <begin position="1"/>
        <end position="301"/>
    </location>
</feature>
<feature type="compositionally biased region" description="Basic and acidic residues" evidence="1">
    <location>
        <begin position="619"/>
        <end position="631"/>
    </location>
</feature>
<dbReference type="InterPro" id="IPR005036">
    <property type="entry name" value="CBM21_dom"/>
</dbReference>
<evidence type="ECO:0000313" key="4">
    <source>
        <dbReference type="Proteomes" id="UP001385951"/>
    </source>
</evidence>
<dbReference type="GO" id="GO:0005979">
    <property type="term" value="P:regulation of glycogen biosynthetic process"/>
    <property type="evidence" value="ECO:0007669"/>
    <property type="project" value="TreeGrafter"/>
</dbReference>
<organism evidence="3 4">
    <name type="scientific">Cerrena zonata</name>
    <dbReference type="NCBI Taxonomy" id="2478898"/>
    <lineage>
        <taxon>Eukaryota</taxon>
        <taxon>Fungi</taxon>
        <taxon>Dikarya</taxon>
        <taxon>Basidiomycota</taxon>
        <taxon>Agaricomycotina</taxon>
        <taxon>Agaricomycetes</taxon>
        <taxon>Polyporales</taxon>
        <taxon>Cerrenaceae</taxon>
        <taxon>Cerrena</taxon>
    </lineage>
</organism>
<reference evidence="3 4" key="1">
    <citation type="submission" date="2022-09" db="EMBL/GenBank/DDBJ databases">
        <authorList>
            <person name="Palmer J.M."/>
        </authorList>
    </citation>
    <scope>NUCLEOTIDE SEQUENCE [LARGE SCALE GENOMIC DNA]</scope>
    <source>
        <strain evidence="3 4">DSM 7382</strain>
    </source>
</reference>
<feature type="compositionally biased region" description="Low complexity" evidence="1">
    <location>
        <begin position="643"/>
        <end position="653"/>
    </location>
</feature>
<feature type="compositionally biased region" description="Low complexity" evidence="1">
    <location>
        <begin position="601"/>
        <end position="617"/>
    </location>
</feature>
<evidence type="ECO:0000313" key="3">
    <source>
        <dbReference type="EMBL" id="KAK7695262.1"/>
    </source>
</evidence>
<feature type="compositionally biased region" description="Polar residues" evidence="1">
    <location>
        <begin position="205"/>
        <end position="214"/>
    </location>
</feature>
<feature type="compositionally biased region" description="Pro residues" evidence="1">
    <location>
        <begin position="129"/>
        <end position="139"/>
    </location>
</feature>
<dbReference type="GO" id="GO:0008157">
    <property type="term" value="F:protein phosphatase 1 binding"/>
    <property type="evidence" value="ECO:0007669"/>
    <property type="project" value="TreeGrafter"/>
</dbReference>
<dbReference type="PANTHER" id="PTHR12307:SF36">
    <property type="entry name" value="GLYCOGEN-BINDING SUBUNIT 76A"/>
    <property type="match status" value="1"/>
</dbReference>
<proteinExistence type="predicted"/>
<feature type="region of interest" description="Disordered" evidence="1">
    <location>
        <begin position="548"/>
        <end position="583"/>
    </location>
</feature>
<dbReference type="Proteomes" id="UP001385951">
    <property type="component" value="Unassembled WGS sequence"/>
</dbReference>